<keyword evidence="3" id="KW-1185">Reference proteome</keyword>
<protein>
    <submittedName>
        <fullName evidence="2">Uncharacterized protein</fullName>
    </submittedName>
</protein>
<organism evidence="2 3">
    <name type="scientific">Diploscapter pachys</name>
    <dbReference type="NCBI Taxonomy" id="2018661"/>
    <lineage>
        <taxon>Eukaryota</taxon>
        <taxon>Metazoa</taxon>
        <taxon>Ecdysozoa</taxon>
        <taxon>Nematoda</taxon>
        <taxon>Chromadorea</taxon>
        <taxon>Rhabditida</taxon>
        <taxon>Rhabditina</taxon>
        <taxon>Rhabditomorpha</taxon>
        <taxon>Rhabditoidea</taxon>
        <taxon>Rhabditidae</taxon>
        <taxon>Diploscapter</taxon>
    </lineage>
</organism>
<name>A0A2A2JPQ4_9BILA</name>
<evidence type="ECO:0000313" key="2">
    <source>
        <dbReference type="EMBL" id="PAV63704.1"/>
    </source>
</evidence>
<sequence>MEIHTRQPMTFQVGPSTSQAQQKREMPSSVQLRQQQHLLAVAVISRLHRWCVQLFWMTVLCVIGVVGDEKSTFSFEFLPHRYVQNGSSTGSGNGAVKLRKRHTLADIENKLLRHLTSPMLATFRPVFRHSQKRRQASRPPSPQLFDILEEDTC</sequence>
<accession>A0A2A2JPQ4</accession>
<comment type="caution">
    <text evidence="2">The sequence shown here is derived from an EMBL/GenBank/DDBJ whole genome shotgun (WGS) entry which is preliminary data.</text>
</comment>
<reference evidence="2 3" key="1">
    <citation type="journal article" date="2017" name="Curr. Biol.">
        <title>Genome architecture and evolution of a unichromosomal asexual nematode.</title>
        <authorList>
            <person name="Fradin H."/>
            <person name="Zegar C."/>
            <person name="Gutwein M."/>
            <person name="Lucas J."/>
            <person name="Kovtun M."/>
            <person name="Corcoran D."/>
            <person name="Baugh L.R."/>
            <person name="Kiontke K."/>
            <person name="Gunsalus K."/>
            <person name="Fitch D.H."/>
            <person name="Piano F."/>
        </authorList>
    </citation>
    <scope>NUCLEOTIDE SEQUENCE [LARGE SCALE GENOMIC DNA]</scope>
    <source>
        <strain evidence="2">PF1309</strain>
    </source>
</reference>
<dbReference type="AlphaFoldDB" id="A0A2A2JPQ4"/>
<evidence type="ECO:0000256" key="1">
    <source>
        <dbReference type="SAM" id="MobiDB-lite"/>
    </source>
</evidence>
<dbReference type="EMBL" id="LIAE01010298">
    <property type="protein sequence ID" value="PAV63704.1"/>
    <property type="molecule type" value="Genomic_DNA"/>
</dbReference>
<feature type="compositionally biased region" description="Polar residues" evidence="1">
    <location>
        <begin position="7"/>
        <end position="21"/>
    </location>
</feature>
<dbReference type="OrthoDB" id="5863856at2759"/>
<feature type="region of interest" description="Disordered" evidence="1">
    <location>
        <begin position="1"/>
        <end position="26"/>
    </location>
</feature>
<dbReference type="Proteomes" id="UP000218231">
    <property type="component" value="Unassembled WGS sequence"/>
</dbReference>
<evidence type="ECO:0000313" key="3">
    <source>
        <dbReference type="Proteomes" id="UP000218231"/>
    </source>
</evidence>
<gene>
    <name evidence="2" type="ORF">WR25_07812</name>
</gene>
<proteinExistence type="predicted"/>